<dbReference type="EMBL" id="OOIN01000022">
    <property type="protein sequence ID" value="SPO28473.1"/>
    <property type="molecule type" value="Genomic_DNA"/>
</dbReference>
<organism evidence="2 3">
    <name type="scientific">Ustilago trichophora</name>
    <dbReference type="NCBI Taxonomy" id="86804"/>
    <lineage>
        <taxon>Eukaryota</taxon>
        <taxon>Fungi</taxon>
        <taxon>Dikarya</taxon>
        <taxon>Basidiomycota</taxon>
        <taxon>Ustilaginomycotina</taxon>
        <taxon>Ustilaginomycetes</taxon>
        <taxon>Ustilaginales</taxon>
        <taxon>Ustilaginaceae</taxon>
        <taxon>Ustilago</taxon>
    </lineage>
</organism>
<evidence type="ECO:0000313" key="3">
    <source>
        <dbReference type="Proteomes" id="UP000324022"/>
    </source>
</evidence>
<name>A0A5C3ECS1_9BASI</name>
<evidence type="ECO:0000256" key="1">
    <source>
        <dbReference type="SAM" id="SignalP"/>
    </source>
</evidence>
<accession>A0A5C3ECS1</accession>
<keyword evidence="1" id="KW-0732">Signal</keyword>
<sequence>MKLTSSFFLTAIFIALAGTVAASSHRNRYAPALDFPLEESTPWTSYAYYNRFVQPQNIVQDGRINAERLVFLRSRLLQMEKARESLLYQEGARLSEGDKAILRHDFYPYHTLIASEVNPNLGLLLKVQEDLQKLREIEGLFDRLLIQRGIHF</sequence>
<dbReference type="Proteomes" id="UP000324022">
    <property type="component" value="Unassembled WGS sequence"/>
</dbReference>
<feature type="signal peptide" evidence="1">
    <location>
        <begin position="1"/>
        <end position="22"/>
    </location>
</feature>
<gene>
    <name evidence="2" type="ORF">UTRI_04870</name>
</gene>
<feature type="chain" id="PRO_5022879113" evidence="1">
    <location>
        <begin position="23"/>
        <end position="152"/>
    </location>
</feature>
<proteinExistence type="predicted"/>
<keyword evidence="3" id="KW-1185">Reference proteome</keyword>
<protein>
    <submittedName>
        <fullName evidence="2">Uncharacterized protein</fullName>
    </submittedName>
</protein>
<reference evidence="2 3" key="1">
    <citation type="submission" date="2018-03" db="EMBL/GenBank/DDBJ databases">
        <authorList>
            <person name="Guldener U."/>
        </authorList>
    </citation>
    <scope>NUCLEOTIDE SEQUENCE [LARGE SCALE GENOMIC DNA]</scope>
    <source>
        <strain evidence="2 3">NBRC100155</strain>
    </source>
</reference>
<evidence type="ECO:0000313" key="2">
    <source>
        <dbReference type="EMBL" id="SPO28473.1"/>
    </source>
</evidence>
<dbReference type="AlphaFoldDB" id="A0A5C3ECS1"/>